<organism evidence="2 3">
    <name type="scientific">Massarina eburnea CBS 473.64</name>
    <dbReference type="NCBI Taxonomy" id="1395130"/>
    <lineage>
        <taxon>Eukaryota</taxon>
        <taxon>Fungi</taxon>
        <taxon>Dikarya</taxon>
        <taxon>Ascomycota</taxon>
        <taxon>Pezizomycotina</taxon>
        <taxon>Dothideomycetes</taxon>
        <taxon>Pleosporomycetidae</taxon>
        <taxon>Pleosporales</taxon>
        <taxon>Massarineae</taxon>
        <taxon>Massarinaceae</taxon>
        <taxon>Massarina</taxon>
    </lineage>
</organism>
<evidence type="ECO:0000313" key="2">
    <source>
        <dbReference type="EMBL" id="KAF2640604.1"/>
    </source>
</evidence>
<accession>A0A6A6S2Y2</accession>
<reference evidence="2" key="1">
    <citation type="journal article" date="2020" name="Stud. Mycol.">
        <title>101 Dothideomycetes genomes: a test case for predicting lifestyles and emergence of pathogens.</title>
        <authorList>
            <person name="Haridas S."/>
            <person name="Albert R."/>
            <person name="Binder M."/>
            <person name="Bloem J."/>
            <person name="Labutti K."/>
            <person name="Salamov A."/>
            <person name="Andreopoulos B."/>
            <person name="Baker S."/>
            <person name="Barry K."/>
            <person name="Bills G."/>
            <person name="Bluhm B."/>
            <person name="Cannon C."/>
            <person name="Castanera R."/>
            <person name="Culley D."/>
            <person name="Daum C."/>
            <person name="Ezra D."/>
            <person name="Gonzalez J."/>
            <person name="Henrissat B."/>
            <person name="Kuo A."/>
            <person name="Liang C."/>
            <person name="Lipzen A."/>
            <person name="Lutzoni F."/>
            <person name="Magnuson J."/>
            <person name="Mondo S."/>
            <person name="Nolan M."/>
            <person name="Ohm R."/>
            <person name="Pangilinan J."/>
            <person name="Park H.-J."/>
            <person name="Ramirez L."/>
            <person name="Alfaro M."/>
            <person name="Sun H."/>
            <person name="Tritt A."/>
            <person name="Yoshinaga Y."/>
            <person name="Zwiers L.-H."/>
            <person name="Turgeon B."/>
            <person name="Goodwin S."/>
            <person name="Spatafora J."/>
            <person name="Crous P."/>
            <person name="Grigoriev I."/>
        </authorList>
    </citation>
    <scope>NUCLEOTIDE SEQUENCE</scope>
    <source>
        <strain evidence="2">CBS 473.64</strain>
    </source>
</reference>
<sequence>MDRDRDRDRDRERRFAAPFPLPSTLPSDSLPARDDLCPISYFPAANMEDRDDRFSNTYRPRSPGPRIDSYRANRSPPPRRGLSGADTYTPGGRASRPRSRSPSFRRRSRSPRRDDRRDDDRWRARPRSPPRRAYSPRREEFRNDRARSPPRREYDSYTRSPRRERSPPPRERERELSPARSRGARSPRRSSRYEEPRSRAQSPPRRYSPVPIRDNRDYRRRSPSPRRERVEPFVADTWRRRSPSPIRAPYASNEASGRDSAATSRRSSPPPIHPSRAALVSEDRPMRDVGSAPRSPYRERDHDREREYNRERERERERSPPRHRETPPTGPRSDRDREFAPPSGPSSSFRNGDMNYPRAPPTGPSNRGYPTPAMSPPIGPSNPAPQAQHPFPRVHNPVLAAPTRPRGGGRGGFGYDAPRDFSGPPRRGSAHWGPRGGSHLGGGPPSGPRGSVSSASGTGPTAFAPPFRGSSNSTSTTYPRTQRFQNHLADLPKEITGGQRAPEVYETSKITKLEEEARRLRQLIEEKESIRRPSIKDYDRAEMVSNNAALAADLAEQHLRSLNGDGEIGGAAF</sequence>
<feature type="compositionally biased region" description="Low complexity" evidence="1">
    <location>
        <begin position="258"/>
        <end position="267"/>
    </location>
</feature>
<feature type="compositionally biased region" description="Low complexity" evidence="1">
    <location>
        <begin position="448"/>
        <end position="457"/>
    </location>
</feature>
<dbReference type="OrthoDB" id="5424692at2759"/>
<name>A0A6A6S2Y2_9PLEO</name>
<evidence type="ECO:0000313" key="3">
    <source>
        <dbReference type="Proteomes" id="UP000799753"/>
    </source>
</evidence>
<proteinExistence type="predicted"/>
<feature type="compositionally biased region" description="Polar residues" evidence="1">
    <location>
        <begin position="469"/>
        <end position="479"/>
    </location>
</feature>
<feature type="compositionally biased region" description="Basic residues" evidence="1">
    <location>
        <begin position="95"/>
        <end position="110"/>
    </location>
</feature>
<evidence type="ECO:0000256" key="1">
    <source>
        <dbReference type="SAM" id="MobiDB-lite"/>
    </source>
</evidence>
<feature type="compositionally biased region" description="Gly residues" evidence="1">
    <location>
        <begin position="434"/>
        <end position="444"/>
    </location>
</feature>
<protein>
    <submittedName>
        <fullName evidence="2">Uncharacterized protein</fullName>
    </submittedName>
</protein>
<feature type="compositionally biased region" description="Basic and acidic residues" evidence="1">
    <location>
        <begin position="111"/>
        <end position="123"/>
    </location>
</feature>
<feature type="region of interest" description="Disordered" evidence="1">
    <location>
        <begin position="1"/>
        <end position="479"/>
    </location>
</feature>
<dbReference type="EMBL" id="MU006784">
    <property type="protein sequence ID" value="KAF2640604.1"/>
    <property type="molecule type" value="Genomic_DNA"/>
</dbReference>
<dbReference type="Proteomes" id="UP000799753">
    <property type="component" value="Unassembled WGS sequence"/>
</dbReference>
<keyword evidence="3" id="KW-1185">Reference proteome</keyword>
<feature type="compositionally biased region" description="Basic and acidic residues" evidence="1">
    <location>
        <begin position="296"/>
        <end position="339"/>
    </location>
</feature>
<feature type="compositionally biased region" description="Basic and acidic residues" evidence="1">
    <location>
        <begin position="1"/>
        <end position="15"/>
    </location>
</feature>
<dbReference type="AlphaFoldDB" id="A0A6A6S2Y2"/>
<gene>
    <name evidence="2" type="ORF">P280DRAFT_451408</name>
</gene>
<feature type="compositionally biased region" description="Pro residues" evidence="1">
    <location>
        <begin position="373"/>
        <end position="383"/>
    </location>
</feature>
<feature type="compositionally biased region" description="Basic and acidic residues" evidence="1">
    <location>
        <begin position="136"/>
        <end position="177"/>
    </location>
</feature>